<dbReference type="Proteomes" id="UP001064027">
    <property type="component" value="Chromosome"/>
</dbReference>
<reference evidence="1" key="1">
    <citation type="submission" date="2022-09" db="EMBL/GenBank/DDBJ databases">
        <title>Complete genome sequence of Rossellomorea vietnamensis strain RL-WG62, a newly isolated PGPR with the potential for plant salinity stress alleviation.</title>
        <authorList>
            <person name="Ren L."/>
            <person name="Wang G."/>
            <person name="Hu H."/>
        </authorList>
    </citation>
    <scope>NUCLEOTIDE SEQUENCE</scope>
    <source>
        <strain evidence="1">RL-WG62</strain>
    </source>
</reference>
<name>A0ACD4C4E8_9BACI</name>
<sequence length="231" mass="25722">MTKPINVLLIEDDPMVQEVNRMFIERVPGFTVCAIAGNGQEGAEKVSSYQPDLVLLDNFMPRQTGIETLQAFRQQGTDVDVIVISAAQDKGTIRDMMRLGVVDYIIKPFKFERLKQALEKYRAFKQQISGEGIIGQQEIDQLQGGPSPSGADNHHVDLPKGLNAQTLQQIVQYLSGQSSPLSAEETAEGIGIARVTARRYLDYLLKSEQVQILIEYGGIGRPVNRYQWKNG</sequence>
<evidence type="ECO:0000313" key="2">
    <source>
        <dbReference type="Proteomes" id="UP001064027"/>
    </source>
</evidence>
<gene>
    <name evidence="1" type="ORF">N5C46_17310</name>
</gene>
<accession>A0ACD4C4E8</accession>
<organism evidence="1 2">
    <name type="scientific">Rossellomorea vietnamensis</name>
    <dbReference type="NCBI Taxonomy" id="218284"/>
    <lineage>
        <taxon>Bacteria</taxon>
        <taxon>Bacillati</taxon>
        <taxon>Bacillota</taxon>
        <taxon>Bacilli</taxon>
        <taxon>Bacillales</taxon>
        <taxon>Bacillaceae</taxon>
        <taxon>Rossellomorea</taxon>
    </lineage>
</organism>
<protein>
    <submittedName>
        <fullName evidence="1">Response regulator</fullName>
    </submittedName>
</protein>
<proteinExistence type="predicted"/>
<evidence type="ECO:0000313" key="1">
    <source>
        <dbReference type="EMBL" id="UXH43408.1"/>
    </source>
</evidence>
<dbReference type="EMBL" id="CP104558">
    <property type="protein sequence ID" value="UXH43408.1"/>
    <property type="molecule type" value="Genomic_DNA"/>
</dbReference>
<keyword evidence="2" id="KW-1185">Reference proteome</keyword>